<dbReference type="Proteomes" id="UP000324800">
    <property type="component" value="Unassembled WGS sequence"/>
</dbReference>
<comment type="caution">
    <text evidence="1">The sequence shown here is derived from an EMBL/GenBank/DDBJ whole genome shotgun (WGS) entry which is preliminary data.</text>
</comment>
<gene>
    <name evidence="1" type="ORF">EZS28_015871</name>
</gene>
<dbReference type="AlphaFoldDB" id="A0A5J4W178"/>
<dbReference type="EMBL" id="SNRW01003917">
    <property type="protein sequence ID" value="KAA6388605.1"/>
    <property type="molecule type" value="Genomic_DNA"/>
</dbReference>
<evidence type="ECO:0000313" key="1">
    <source>
        <dbReference type="EMBL" id="KAA6388605.1"/>
    </source>
</evidence>
<name>A0A5J4W178_9EUKA</name>
<organism evidence="1 2">
    <name type="scientific">Streblomastix strix</name>
    <dbReference type="NCBI Taxonomy" id="222440"/>
    <lineage>
        <taxon>Eukaryota</taxon>
        <taxon>Metamonada</taxon>
        <taxon>Preaxostyla</taxon>
        <taxon>Oxymonadida</taxon>
        <taxon>Streblomastigidae</taxon>
        <taxon>Streblomastix</taxon>
    </lineage>
</organism>
<reference evidence="1 2" key="1">
    <citation type="submission" date="2019-03" db="EMBL/GenBank/DDBJ databases">
        <title>Single cell metagenomics reveals metabolic interactions within the superorganism composed of flagellate Streblomastix strix and complex community of Bacteroidetes bacteria on its surface.</title>
        <authorList>
            <person name="Treitli S.C."/>
            <person name="Kolisko M."/>
            <person name="Husnik F."/>
            <person name="Keeling P."/>
            <person name="Hampl V."/>
        </authorList>
    </citation>
    <scope>NUCLEOTIDE SEQUENCE [LARGE SCALE GENOMIC DNA]</scope>
    <source>
        <strain evidence="1">ST1C</strain>
    </source>
</reference>
<accession>A0A5J4W178</accession>
<sequence length="69" mass="8136">MDFTPINFRKPEINTYALEHPSLTGRKELKTNTVNPSEIINMEHFDGMMTLHYQPKEAKSHQGQRNYQM</sequence>
<protein>
    <submittedName>
        <fullName evidence="1">Uncharacterized protein</fullName>
    </submittedName>
</protein>
<evidence type="ECO:0000313" key="2">
    <source>
        <dbReference type="Proteomes" id="UP000324800"/>
    </source>
</evidence>
<proteinExistence type="predicted"/>